<keyword evidence="1" id="KW-1133">Transmembrane helix</keyword>
<keyword evidence="3" id="KW-1185">Reference proteome</keyword>
<accession>A0ABP7MPS4</accession>
<dbReference type="RefSeq" id="WP_345111405.1">
    <property type="nucleotide sequence ID" value="NZ_BAABDH010000018.1"/>
</dbReference>
<gene>
    <name evidence="2" type="ORF">GCM10022406_11800</name>
</gene>
<feature type="transmembrane region" description="Helical" evidence="1">
    <location>
        <begin position="26"/>
        <end position="45"/>
    </location>
</feature>
<reference evidence="3" key="1">
    <citation type="journal article" date="2019" name="Int. J. Syst. Evol. Microbiol.">
        <title>The Global Catalogue of Microorganisms (GCM) 10K type strain sequencing project: providing services to taxonomists for standard genome sequencing and annotation.</title>
        <authorList>
            <consortium name="The Broad Institute Genomics Platform"/>
            <consortium name="The Broad Institute Genome Sequencing Center for Infectious Disease"/>
            <person name="Wu L."/>
            <person name="Ma J."/>
        </authorList>
    </citation>
    <scope>NUCLEOTIDE SEQUENCE [LARGE SCALE GENOMIC DNA]</scope>
    <source>
        <strain evidence="3">JCM 17214</strain>
    </source>
</reference>
<keyword evidence="1" id="KW-0812">Transmembrane</keyword>
<name>A0ABP7MPS4_9BACT</name>
<organism evidence="2 3">
    <name type="scientific">Hymenobacter algoricola</name>
    <dbReference type="NCBI Taxonomy" id="486267"/>
    <lineage>
        <taxon>Bacteria</taxon>
        <taxon>Pseudomonadati</taxon>
        <taxon>Bacteroidota</taxon>
        <taxon>Cytophagia</taxon>
        <taxon>Cytophagales</taxon>
        <taxon>Hymenobacteraceae</taxon>
        <taxon>Hymenobacter</taxon>
    </lineage>
</organism>
<dbReference type="EMBL" id="BAABDH010000018">
    <property type="protein sequence ID" value="GAA3927704.1"/>
    <property type="molecule type" value="Genomic_DNA"/>
</dbReference>
<keyword evidence="1" id="KW-0472">Membrane</keyword>
<dbReference type="Proteomes" id="UP001499909">
    <property type="component" value="Unassembled WGS sequence"/>
</dbReference>
<evidence type="ECO:0000313" key="3">
    <source>
        <dbReference type="Proteomes" id="UP001499909"/>
    </source>
</evidence>
<evidence type="ECO:0000256" key="1">
    <source>
        <dbReference type="SAM" id="Phobius"/>
    </source>
</evidence>
<protein>
    <submittedName>
        <fullName evidence="2">Uncharacterized protein</fullName>
    </submittedName>
</protein>
<sequence length="46" mass="5306">MIPFAFPIFHDDRNQSPQYRKRANRFALVLFTVTALAGLAVKYSAY</sequence>
<evidence type="ECO:0000313" key="2">
    <source>
        <dbReference type="EMBL" id="GAA3927704.1"/>
    </source>
</evidence>
<comment type="caution">
    <text evidence="2">The sequence shown here is derived from an EMBL/GenBank/DDBJ whole genome shotgun (WGS) entry which is preliminary data.</text>
</comment>
<proteinExistence type="predicted"/>